<dbReference type="PANTHER" id="PTHR32015">
    <property type="entry name" value="FASTING INDUCED LIPASE"/>
    <property type="match status" value="1"/>
</dbReference>
<dbReference type="InterPro" id="IPR029058">
    <property type="entry name" value="AB_hydrolase_fold"/>
</dbReference>
<reference evidence="3 4" key="1">
    <citation type="journal article" date="2019" name="Int. J. Syst. Evol. Microbiol.">
        <title>The Global Catalogue of Microorganisms (GCM) 10K type strain sequencing project: providing services to taxonomists for standard genome sequencing and annotation.</title>
        <authorList>
            <consortium name="The Broad Institute Genomics Platform"/>
            <consortium name="The Broad Institute Genome Sequencing Center for Infectious Disease"/>
            <person name="Wu L."/>
            <person name="Ma J."/>
        </authorList>
    </citation>
    <scope>NUCLEOTIDE SEQUENCE [LARGE SCALE GENOMIC DNA]</scope>
    <source>
        <strain evidence="3 4">JCM 16373</strain>
    </source>
</reference>
<dbReference type="Gene3D" id="3.40.50.1820">
    <property type="entry name" value="alpha/beta hydrolase"/>
    <property type="match status" value="1"/>
</dbReference>
<name>A0ABN3QQJ6_9ACTN</name>
<dbReference type="RefSeq" id="WP_344569688.1">
    <property type="nucleotide sequence ID" value="NZ_BAAARJ010000021.1"/>
</dbReference>
<dbReference type="Pfam" id="PF01674">
    <property type="entry name" value="Lipase_2"/>
    <property type="match status" value="1"/>
</dbReference>
<gene>
    <name evidence="3" type="ORF">GCM10009863_55840</name>
</gene>
<keyword evidence="3" id="KW-0378">Hydrolase</keyword>
<evidence type="ECO:0000313" key="4">
    <source>
        <dbReference type="Proteomes" id="UP001501447"/>
    </source>
</evidence>
<feature type="chain" id="PRO_5045311407" evidence="2">
    <location>
        <begin position="38"/>
        <end position="319"/>
    </location>
</feature>
<dbReference type="SUPFAM" id="SSF53474">
    <property type="entry name" value="alpha/beta-Hydrolases"/>
    <property type="match status" value="1"/>
</dbReference>
<dbReference type="Proteomes" id="UP001501447">
    <property type="component" value="Unassembled WGS sequence"/>
</dbReference>
<keyword evidence="2" id="KW-0732">Signal</keyword>
<comment type="caution">
    <text evidence="3">The sequence shown here is derived from an EMBL/GenBank/DDBJ whole genome shotgun (WGS) entry which is preliminary data.</text>
</comment>
<keyword evidence="4" id="KW-1185">Reference proteome</keyword>
<sequence length="319" mass="32994">MMPKPKPKPPAPSAQRVRRPAAAVAMAVLVTALPATATALAAPASASAPASAPAPAPASAPVSAAAEKQTSSGWNDYSCKPSAAHPRPVVLVHGTFGNSVDNWLGLAPYLVGRGYCVFSLDYGQLPGKPLFHGLGPIEKSAEQLSAYVDKVLQATGTQKVDVVGHSQGGMMPRQYLKFGGGAAKVNALVGIAPSNHGTTLSGLTALVDQFPPVGDVVDEIGPALLQQKEGSEFLKKLNAGGDTVPGVKYTVIATKYDEVVTPYKSQFLDGPDVKNVTLQDLCPVNVSEHLAIGLADRMAFHETANALDPAHATPTTCFS</sequence>
<dbReference type="GO" id="GO:0016787">
    <property type="term" value="F:hydrolase activity"/>
    <property type="evidence" value="ECO:0007669"/>
    <property type="project" value="UniProtKB-KW"/>
</dbReference>
<dbReference type="EMBL" id="BAAARJ010000021">
    <property type="protein sequence ID" value="GAA2632633.1"/>
    <property type="molecule type" value="Genomic_DNA"/>
</dbReference>
<accession>A0ABN3QQJ6</accession>
<proteinExistence type="predicted"/>
<organism evidence="3 4">
    <name type="scientific">Streptomyces axinellae</name>
    <dbReference type="NCBI Taxonomy" id="552788"/>
    <lineage>
        <taxon>Bacteria</taxon>
        <taxon>Bacillati</taxon>
        <taxon>Actinomycetota</taxon>
        <taxon>Actinomycetes</taxon>
        <taxon>Kitasatosporales</taxon>
        <taxon>Streptomycetaceae</taxon>
        <taxon>Streptomyces</taxon>
    </lineage>
</organism>
<protein>
    <submittedName>
        <fullName evidence="3">Alpha/beta fold hydrolase</fullName>
    </submittedName>
</protein>
<evidence type="ECO:0000256" key="2">
    <source>
        <dbReference type="SAM" id="SignalP"/>
    </source>
</evidence>
<evidence type="ECO:0000313" key="3">
    <source>
        <dbReference type="EMBL" id="GAA2632633.1"/>
    </source>
</evidence>
<evidence type="ECO:0000256" key="1">
    <source>
        <dbReference type="SAM" id="MobiDB-lite"/>
    </source>
</evidence>
<feature type="region of interest" description="Disordered" evidence="1">
    <location>
        <begin position="48"/>
        <end position="67"/>
    </location>
</feature>
<feature type="signal peptide" evidence="2">
    <location>
        <begin position="1"/>
        <end position="37"/>
    </location>
</feature>
<dbReference type="InterPro" id="IPR002918">
    <property type="entry name" value="Lipase_EstA/Esterase_EstB"/>
</dbReference>
<dbReference type="PANTHER" id="PTHR32015:SF1">
    <property type="entry name" value="LIPASE"/>
    <property type="match status" value="1"/>
</dbReference>